<dbReference type="RefSeq" id="WP_184037813.1">
    <property type="nucleotide sequence ID" value="NZ_BAABAR010000003.1"/>
</dbReference>
<reference evidence="10 11" key="1">
    <citation type="submission" date="2020-08" db="EMBL/GenBank/DDBJ databases">
        <title>Genomic Encyclopedia of Type Strains, Phase IV (KMG-IV): sequencing the most valuable type-strain genomes for metagenomic binning, comparative biology and taxonomic classification.</title>
        <authorList>
            <person name="Goeker M."/>
        </authorList>
    </citation>
    <scope>NUCLEOTIDE SEQUENCE [LARGE SCALE GENOMIC DNA]</scope>
    <source>
        <strain evidence="10 11">DSM 101535</strain>
    </source>
</reference>
<keyword evidence="11" id="KW-1185">Reference proteome</keyword>
<feature type="binding site" evidence="7">
    <location>
        <begin position="80"/>
        <end position="84"/>
    </location>
    <ligand>
        <name>GTP</name>
        <dbReference type="ChEBI" id="CHEBI:37565"/>
    </ligand>
</feature>
<dbReference type="NCBIfam" id="TIGR00231">
    <property type="entry name" value="small_GTP"/>
    <property type="match status" value="1"/>
</dbReference>
<dbReference type="HAMAP" id="MF_00072">
    <property type="entry name" value="Rel_fac_3"/>
    <property type="match status" value="1"/>
</dbReference>
<comment type="function">
    <text evidence="7">Increases the formation of ribosomal termination complexes and stimulates activities of RF-1 and RF-2. It binds guanine nucleotides and has strong preference for UGA stop codons. It may interact directly with the ribosome. The stimulation of RF-1 and RF-2 is significantly reduced by GTP and GDP, but not by GMP.</text>
</comment>
<gene>
    <name evidence="7" type="primary">prfC</name>
    <name evidence="10" type="ORF">FHS97_002427</name>
</gene>
<keyword evidence="4 7" id="KW-0547">Nucleotide-binding</keyword>
<dbReference type="InterPro" id="IPR035647">
    <property type="entry name" value="EFG_III/V"/>
</dbReference>
<dbReference type="InterPro" id="IPR005225">
    <property type="entry name" value="Small_GTP-bd"/>
</dbReference>
<evidence type="ECO:0000259" key="9">
    <source>
        <dbReference type="PROSITE" id="PS51722"/>
    </source>
</evidence>
<dbReference type="InterPro" id="IPR038467">
    <property type="entry name" value="RF3_dom_3_sf"/>
</dbReference>
<dbReference type="Gene3D" id="3.30.70.3280">
    <property type="entry name" value="Peptide chain release factor 3, domain III"/>
    <property type="match status" value="1"/>
</dbReference>
<proteinExistence type="inferred from homology"/>
<dbReference type="InterPro" id="IPR000795">
    <property type="entry name" value="T_Tr_GTP-bd_dom"/>
</dbReference>
<dbReference type="Gene3D" id="2.40.30.10">
    <property type="entry name" value="Translation factors"/>
    <property type="match status" value="1"/>
</dbReference>
<evidence type="ECO:0000313" key="10">
    <source>
        <dbReference type="EMBL" id="MBB5726487.1"/>
    </source>
</evidence>
<keyword evidence="3 7" id="KW-0963">Cytoplasm</keyword>
<protein>
    <recommendedName>
        <fullName evidence="7 8">Peptide chain release factor 3</fullName>
        <shortName evidence="7">RF-3</shortName>
    </recommendedName>
</protein>
<dbReference type="PROSITE" id="PS51722">
    <property type="entry name" value="G_TR_2"/>
    <property type="match status" value="1"/>
</dbReference>
<dbReference type="SUPFAM" id="SSF50447">
    <property type="entry name" value="Translation proteins"/>
    <property type="match status" value="1"/>
</dbReference>
<evidence type="ECO:0000313" key="11">
    <source>
        <dbReference type="Proteomes" id="UP000560131"/>
    </source>
</evidence>
<dbReference type="PRINTS" id="PR00315">
    <property type="entry name" value="ELONGATNFCT"/>
</dbReference>
<dbReference type="InterPro" id="IPR031157">
    <property type="entry name" value="G_TR_CS"/>
</dbReference>
<dbReference type="SUPFAM" id="SSF52540">
    <property type="entry name" value="P-loop containing nucleoside triphosphate hydrolases"/>
    <property type="match status" value="1"/>
</dbReference>
<dbReference type="Pfam" id="PF00009">
    <property type="entry name" value="GTP_EFTU"/>
    <property type="match status" value="1"/>
</dbReference>
<feature type="domain" description="Tr-type G" evidence="9">
    <location>
        <begin position="3"/>
        <end position="259"/>
    </location>
</feature>
<dbReference type="NCBIfam" id="TIGR00503">
    <property type="entry name" value="prfC"/>
    <property type="match status" value="1"/>
</dbReference>
<dbReference type="PRINTS" id="PR01037">
    <property type="entry name" value="TCRTETOQM"/>
</dbReference>
<feature type="binding site" evidence="7">
    <location>
        <begin position="134"/>
        <end position="137"/>
    </location>
    <ligand>
        <name>GTP</name>
        <dbReference type="ChEBI" id="CHEBI:37565"/>
    </ligand>
</feature>
<dbReference type="InterPro" id="IPR004548">
    <property type="entry name" value="PrfC"/>
</dbReference>
<name>A0ABR6N6Q9_9SPHN</name>
<evidence type="ECO:0000256" key="5">
    <source>
        <dbReference type="ARBA" id="ARBA00022917"/>
    </source>
</evidence>
<dbReference type="NCBIfam" id="NF001964">
    <property type="entry name" value="PRK00741.1"/>
    <property type="match status" value="1"/>
</dbReference>
<dbReference type="Gene3D" id="3.40.50.300">
    <property type="entry name" value="P-loop containing nucleotide triphosphate hydrolases"/>
    <property type="match status" value="1"/>
</dbReference>
<feature type="binding site" evidence="7">
    <location>
        <begin position="12"/>
        <end position="19"/>
    </location>
    <ligand>
        <name>GTP</name>
        <dbReference type="ChEBI" id="CHEBI:37565"/>
    </ligand>
</feature>
<keyword evidence="6 7" id="KW-0342">GTP-binding</keyword>
<organism evidence="10 11">
    <name type="scientific">Sphingomonas endophytica</name>
    <dbReference type="NCBI Taxonomy" id="869719"/>
    <lineage>
        <taxon>Bacteria</taxon>
        <taxon>Pseudomonadati</taxon>
        <taxon>Pseudomonadota</taxon>
        <taxon>Alphaproteobacteria</taxon>
        <taxon>Sphingomonadales</taxon>
        <taxon>Sphingomonadaceae</taxon>
        <taxon>Sphingomonas</taxon>
    </lineage>
</organism>
<accession>A0ABR6N6Q9</accession>
<dbReference type="PANTHER" id="PTHR43556:SF2">
    <property type="entry name" value="PEPTIDE CHAIN RELEASE FACTOR RF3"/>
    <property type="match status" value="1"/>
</dbReference>
<dbReference type="Proteomes" id="UP000560131">
    <property type="component" value="Unassembled WGS sequence"/>
</dbReference>
<dbReference type="Pfam" id="PF22042">
    <property type="entry name" value="EF-G_D2"/>
    <property type="match status" value="1"/>
</dbReference>
<dbReference type="PROSITE" id="PS00301">
    <property type="entry name" value="G_TR_1"/>
    <property type="match status" value="1"/>
</dbReference>
<evidence type="ECO:0000256" key="3">
    <source>
        <dbReference type="ARBA" id="ARBA00022490"/>
    </source>
</evidence>
<dbReference type="PANTHER" id="PTHR43556">
    <property type="entry name" value="PEPTIDE CHAIN RELEASE FACTOR RF3"/>
    <property type="match status" value="1"/>
</dbReference>
<evidence type="ECO:0000256" key="6">
    <source>
        <dbReference type="ARBA" id="ARBA00023134"/>
    </source>
</evidence>
<evidence type="ECO:0000256" key="4">
    <source>
        <dbReference type="ARBA" id="ARBA00022741"/>
    </source>
</evidence>
<comment type="caution">
    <text evidence="10">The sequence shown here is derived from an EMBL/GenBank/DDBJ whole genome shotgun (WGS) entry which is preliminary data.</text>
</comment>
<comment type="similarity">
    <text evidence="2 7">Belongs to the TRAFAC class translation factor GTPase superfamily. Classic translation factor GTPase family. PrfC subfamily.</text>
</comment>
<evidence type="ECO:0000256" key="2">
    <source>
        <dbReference type="ARBA" id="ARBA00009978"/>
    </source>
</evidence>
<dbReference type="InterPro" id="IPR053905">
    <property type="entry name" value="EF-G-like_DII"/>
</dbReference>
<dbReference type="InterPro" id="IPR032090">
    <property type="entry name" value="RF3_C"/>
</dbReference>
<comment type="subcellular location">
    <subcellularLocation>
        <location evidence="1 7">Cytoplasm</location>
    </subcellularLocation>
</comment>
<evidence type="ECO:0000256" key="1">
    <source>
        <dbReference type="ARBA" id="ARBA00004496"/>
    </source>
</evidence>
<dbReference type="SUPFAM" id="SSF54980">
    <property type="entry name" value="EF-G C-terminal domain-like"/>
    <property type="match status" value="1"/>
</dbReference>
<evidence type="ECO:0000256" key="7">
    <source>
        <dbReference type="HAMAP-Rule" id="MF_00072"/>
    </source>
</evidence>
<dbReference type="Pfam" id="PF16658">
    <property type="entry name" value="RF3_C"/>
    <property type="match status" value="1"/>
</dbReference>
<keyword evidence="5 7" id="KW-0648">Protein biosynthesis</keyword>
<dbReference type="InterPro" id="IPR027417">
    <property type="entry name" value="P-loop_NTPase"/>
</dbReference>
<dbReference type="InterPro" id="IPR009000">
    <property type="entry name" value="Transl_B-barrel_sf"/>
</dbReference>
<dbReference type="EMBL" id="JACIJN010000007">
    <property type="protein sequence ID" value="MBB5726487.1"/>
    <property type="molecule type" value="Genomic_DNA"/>
</dbReference>
<evidence type="ECO:0000256" key="8">
    <source>
        <dbReference type="NCBIfam" id="TIGR00503"/>
    </source>
</evidence>
<sequence>MTSPRRTFAIISHPDAGKTTLTEKLLYFGGAIHLAGEVKARGQNRRARSDWMKIEQQRGISVTSSVMTFESGGITFNLLDTPGHEDFSEDTYRTLTAVDSAIMVIDAARGIEAQTRKLFEVCRLRSVPIITFVNKVDREGRPTFELLDEIADMLALDVSPMTWPVGMGGTFEGILNLSTNQIARPEGDSRTFQGKTEAAPMLPDAVAEEIELAQAGYAAFDAEAYRNGDLTPVYFGSALKDFGPADLIAALSDYAPPPRPQPAEPAPVDPQEKEVTGFVFKVQANMDPQHRDRIAFMRLCSGTFKRGMKLTPTGHGKPIAVHSPILFFAQNREVADEAYPGDIIGIPNHGTLRVGDTLSEKADVRFTGLPNFAPEILRRVVLKDFTKTKQLRKALDDMAEEGVTQVFYPEIGSNWIIGVVGQLQLEVLLSRLDAEYKVAAGLEPAPFDTARWISAEDPAELKNFTDLNRAAMAKDRDGNPVFLAKSAWEVGYVQDRYPKVKFAATRER</sequence>